<dbReference type="eggNOG" id="ENOG502ZAI4">
    <property type="taxonomic scope" value="Bacteria"/>
</dbReference>
<dbReference type="STRING" id="742727.HMPREF9447_02637"/>
<protein>
    <recommendedName>
        <fullName evidence="3">DUF4998 domain-containing protein</fullName>
    </recommendedName>
</protein>
<dbReference type="RefSeq" id="WP_009130194.1">
    <property type="nucleotide sequence ID" value="NZ_JH992941.1"/>
</dbReference>
<organism evidence="1 2">
    <name type="scientific">Bacteroides oleiciplenus YIT 12058</name>
    <dbReference type="NCBI Taxonomy" id="742727"/>
    <lineage>
        <taxon>Bacteria</taxon>
        <taxon>Pseudomonadati</taxon>
        <taxon>Bacteroidota</taxon>
        <taxon>Bacteroidia</taxon>
        <taxon>Bacteroidales</taxon>
        <taxon>Bacteroidaceae</taxon>
        <taxon>Bacteroides</taxon>
    </lineage>
</organism>
<dbReference type="AlphaFoldDB" id="K9EGP1"/>
<dbReference type="PATRIC" id="fig|742727.4.peg.2698"/>
<sequence>MKKYIIIIFCITSAICSSCDGMLSNIESYLDAGETIYVGKVDSLTTSSGKNRILIEGLYMYGVTQKKCIIKWQSMDGEDKSLELDVERKEAVDKFEVMISELDEGQYEFSITTLDAKENSSIESTIDGYVYGELYESNLTNRKINQLRIEEKQVIISWRPANNALKCEMYYTNTAGDEKMIEIPIAETETRIEDCDLSKVLRWRTVYLPEETAIDYFYSEFTEQIISE</sequence>
<comment type="caution">
    <text evidence="1">The sequence shown here is derived from an EMBL/GenBank/DDBJ whole genome shotgun (WGS) entry which is preliminary data.</text>
</comment>
<evidence type="ECO:0008006" key="3">
    <source>
        <dbReference type="Google" id="ProtNLM"/>
    </source>
</evidence>
<accession>K9EGP1</accession>
<name>K9EGP1_9BACE</name>
<proteinExistence type="predicted"/>
<dbReference type="Pfam" id="PF16389">
    <property type="entry name" value="DUF4998"/>
    <property type="match status" value="1"/>
</dbReference>
<keyword evidence="2" id="KW-1185">Reference proteome</keyword>
<evidence type="ECO:0000313" key="1">
    <source>
        <dbReference type="EMBL" id="EKU90127.1"/>
    </source>
</evidence>
<dbReference type="EMBL" id="ADLF01000010">
    <property type="protein sequence ID" value="EKU90127.1"/>
    <property type="molecule type" value="Genomic_DNA"/>
</dbReference>
<gene>
    <name evidence="1" type="ORF">HMPREF9447_02637</name>
</gene>
<reference evidence="1 2" key="1">
    <citation type="submission" date="2012-09" db="EMBL/GenBank/DDBJ databases">
        <title>The Genome Sequence of Bacteroides oleiciplenus YIT 12058.</title>
        <authorList>
            <consortium name="The Broad Institute Genome Sequencing Platform"/>
            <person name="Earl A."/>
            <person name="Ward D."/>
            <person name="Feldgarden M."/>
            <person name="Gevers D."/>
            <person name="Morotomi M."/>
            <person name="Walker B."/>
            <person name="Young S.K."/>
            <person name="Zeng Q."/>
            <person name="Gargeya S."/>
            <person name="Fitzgerald M."/>
            <person name="Haas B."/>
            <person name="Abouelleil A."/>
            <person name="Alvarado L."/>
            <person name="Arachchi H.M."/>
            <person name="Berlin A.M."/>
            <person name="Chapman S.B."/>
            <person name="Goldberg J."/>
            <person name="Griggs A."/>
            <person name="Gujja S."/>
            <person name="Hansen M."/>
            <person name="Howarth C."/>
            <person name="Imamovic A."/>
            <person name="Larimer J."/>
            <person name="McCowen C."/>
            <person name="Montmayeur A."/>
            <person name="Murphy C."/>
            <person name="Neiman D."/>
            <person name="Pearson M."/>
            <person name="Priest M."/>
            <person name="Roberts A."/>
            <person name="Saif S."/>
            <person name="Shea T."/>
            <person name="Sisk P."/>
            <person name="Sykes S."/>
            <person name="Wortman J."/>
            <person name="Nusbaum C."/>
            <person name="Birren B."/>
        </authorList>
    </citation>
    <scope>NUCLEOTIDE SEQUENCE [LARGE SCALE GENOMIC DNA]</scope>
    <source>
        <strain evidence="1 2">YIT 12058</strain>
    </source>
</reference>
<evidence type="ECO:0000313" key="2">
    <source>
        <dbReference type="Proteomes" id="UP000009872"/>
    </source>
</evidence>
<dbReference type="HOGENOM" id="CLU_099750_0_0_10"/>
<dbReference type="Proteomes" id="UP000009872">
    <property type="component" value="Unassembled WGS sequence"/>
</dbReference>
<dbReference type="OrthoDB" id="1096121at2"/>